<evidence type="ECO:0000256" key="1">
    <source>
        <dbReference type="ARBA" id="ARBA00004683"/>
    </source>
</evidence>
<evidence type="ECO:0000313" key="5">
    <source>
        <dbReference type="EMBL" id="PKK90742.1"/>
    </source>
</evidence>
<dbReference type="AlphaFoldDB" id="A0A2N1PR50"/>
<evidence type="ECO:0000313" key="6">
    <source>
        <dbReference type="Proteomes" id="UP000233256"/>
    </source>
</evidence>
<reference evidence="5 6" key="1">
    <citation type="journal article" date="2017" name="ISME J.">
        <title>Potential for microbial H2 and metal transformations associated with novel bacteria and archaea in deep terrestrial subsurface sediments.</title>
        <authorList>
            <person name="Hernsdorf A.W."/>
            <person name="Amano Y."/>
            <person name="Miyakawa K."/>
            <person name="Ise K."/>
            <person name="Suzuki Y."/>
            <person name="Anantharaman K."/>
            <person name="Probst A."/>
            <person name="Burstein D."/>
            <person name="Thomas B.C."/>
            <person name="Banfield J.F."/>
        </authorList>
    </citation>
    <scope>NUCLEOTIDE SEQUENCE [LARGE SCALE GENOMIC DNA]</scope>
    <source>
        <strain evidence="5">HGW-Wallbacteria-1</strain>
    </source>
</reference>
<evidence type="ECO:0000256" key="3">
    <source>
        <dbReference type="ARBA" id="ARBA00022752"/>
    </source>
</evidence>
<dbReference type="UniPathway" id="UPA00917"/>
<dbReference type="InterPro" id="IPR010123">
    <property type="entry name" value="PHA_synth_III_E"/>
</dbReference>
<gene>
    <name evidence="5" type="ORF">CVV64_07640</name>
</gene>
<comment type="caution">
    <text evidence="5">The sequence shown here is derived from an EMBL/GenBank/DDBJ whole genome shotgun (WGS) entry which is preliminary data.</text>
</comment>
<sequence>MFGFNDEMMKNMYQNWEKAVSENLEKMVRDQGFISEMAKAMASSMSGQASAKKMMDETLVSMNLPTRGELVKALQKLTDIEERVIDLSETLEDLRDMVQGMSAISDSGREDVIVDKINSIEKRLDEGFKKLGGTASVAPRRGKKKED</sequence>
<keyword evidence="3" id="KW-0583">PHB biosynthesis</keyword>
<dbReference type="Pfam" id="PF09712">
    <property type="entry name" value="PHA_synth_III_E"/>
    <property type="match status" value="1"/>
</dbReference>
<organism evidence="5 6">
    <name type="scientific">Candidatus Wallbacteria bacterium HGW-Wallbacteria-1</name>
    <dbReference type="NCBI Taxonomy" id="2013854"/>
    <lineage>
        <taxon>Bacteria</taxon>
        <taxon>Candidatus Walliibacteriota</taxon>
    </lineage>
</organism>
<dbReference type="GO" id="GO:0042619">
    <property type="term" value="P:poly-hydroxybutyrate biosynthetic process"/>
    <property type="evidence" value="ECO:0007669"/>
    <property type="project" value="UniProtKB-KW"/>
</dbReference>
<evidence type="ECO:0000256" key="4">
    <source>
        <dbReference type="SAM" id="Coils"/>
    </source>
</evidence>
<evidence type="ECO:0000256" key="2">
    <source>
        <dbReference type="ARBA" id="ARBA00019066"/>
    </source>
</evidence>
<feature type="coiled-coil region" evidence="4">
    <location>
        <begin position="70"/>
        <end position="97"/>
    </location>
</feature>
<accession>A0A2N1PR50</accession>
<name>A0A2N1PR50_9BACT</name>
<dbReference type="EMBL" id="PGXC01000004">
    <property type="protein sequence ID" value="PKK90742.1"/>
    <property type="molecule type" value="Genomic_DNA"/>
</dbReference>
<comment type="pathway">
    <text evidence="1">Biopolymer metabolism; poly-(R)-3-hydroxybutanoate biosynthesis.</text>
</comment>
<protein>
    <recommendedName>
        <fullName evidence="2">Poly(3-hydroxyalkanoate) polymerase subunit PhaE</fullName>
    </recommendedName>
</protein>
<dbReference type="Proteomes" id="UP000233256">
    <property type="component" value="Unassembled WGS sequence"/>
</dbReference>
<keyword evidence="4" id="KW-0175">Coiled coil</keyword>
<proteinExistence type="predicted"/>